<reference evidence="1" key="1">
    <citation type="submission" date="2023-07" db="EMBL/GenBank/DDBJ databases">
        <title>Chromosome-level Genome Assembly of Striped Snakehead (Channa striata).</title>
        <authorList>
            <person name="Liu H."/>
        </authorList>
    </citation>
    <scope>NUCLEOTIDE SEQUENCE</scope>
    <source>
        <strain evidence="1">Gz</strain>
        <tissue evidence="1">Muscle</tissue>
    </source>
</reference>
<name>A0AA88NQN2_CHASR</name>
<dbReference type="EMBL" id="JAUPFM010000001">
    <property type="protein sequence ID" value="KAK2861746.1"/>
    <property type="molecule type" value="Genomic_DNA"/>
</dbReference>
<protein>
    <submittedName>
        <fullName evidence="1">Uncharacterized protein</fullName>
    </submittedName>
</protein>
<evidence type="ECO:0000313" key="2">
    <source>
        <dbReference type="Proteomes" id="UP001187415"/>
    </source>
</evidence>
<organism evidence="1 2">
    <name type="scientific">Channa striata</name>
    <name type="common">Snakehead murrel</name>
    <name type="synonym">Ophicephalus striatus</name>
    <dbReference type="NCBI Taxonomy" id="64152"/>
    <lineage>
        <taxon>Eukaryota</taxon>
        <taxon>Metazoa</taxon>
        <taxon>Chordata</taxon>
        <taxon>Craniata</taxon>
        <taxon>Vertebrata</taxon>
        <taxon>Euteleostomi</taxon>
        <taxon>Actinopterygii</taxon>
        <taxon>Neopterygii</taxon>
        <taxon>Teleostei</taxon>
        <taxon>Neoteleostei</taxon>
        <taxon>Acanthomorphata</taxon>
        <taxon>Anabantaria</taxon>
        <taxon>Anabantiformes</taxon>
        <taxon>Channoidei</taxon>
        <taxon>Channidae</taxon>
        <taxon>Channa</taxon>
    </lineage>
</organism>
<dbReference type="AlphaFoldDB" id="A0AA88NQN2"/>
<gene>
    <name evidence="1" type="ORF">Q5P01_001279</name>
</gene>
<keyword evidence="2" id="KW-1185">Reference proteome</keyword>
<sequence>MLEIVLRDNWEPSDKTQRMQASFSVVKIPLFSEPGSDRGLIKTGGERGVRDTRLQVKGWTSCTFGCEVVAV</sequence>
<evidence type="ECO:0000313" key="1">
    <source>
        <dbReference type="EMBL" id="KAK2861746.1"/>
    </source>
</evidence>
<dbReference type="Proteomes" id="UP001187415">
    <property type="component" value="Unassembled WGS sequence"/>
</dbReference>
<comment type="caution">
    <text evidence="1">The sequence shown here is derived from an EMBL/GenBank/DDBJ whole genome shotgun (WGS) entry which is preliminary data.</text>
</comment>
<accession>A0AA88NQN2</accession>
<proteinExistence type="predicted"/>